<feature type="region of interest" description="Disordered" evidence="1">
    <location>
        <begin position="50"/>
        <end position="73"/>
    </location>
</feature>
<reference evidence="2 3" key="1">
    <citation type="submission" date="2021-01" db="EMBL/GenBank/DDBJ databases">
        <title>Whole genome shotgun sequence of Plantactinospora mayteni NBRC 109088.</title>
        <authorList>
            <person name="Komaki H."/>
            <person name="Tamura T."/>
        </authorList>
    </citation>
    <scope>NUCLEOTIDE SEQUENCE [LARGE SCALE GENOMIC DNA]</scope>
    <source>
        <strain evidence="2 3">NBRC 109088</strain>
    </source>
</reference>
<dbReference type="EMBL" id="BONX01000056">
    <property type="protein sequence ID" value="GIH00643.1"/>
    <property type="molecule type" value="Genomic_DNA"/>
</dbReference>
<protein>
    <submittedName>
        <fullName evidence="2">Uncharacterized protein</fullName>
    </submittedName>
</protein>
<evidence type="ECO:0000256" key="1">
    <source>
        <dbReference type="SAM" id="MobiDB-lite"/>
    </source>
</evidence>
<comment type="caution">
    <text evidence="2">The sequence shown here is derived from an EMBL/GenBank/DDBJ whole genome shotgun (WGS) entry which is preliminary data.</text>
</comment>
<sequence length="73" mass="7773">MASAVRTAGSSSAGRVGAHTTYTLQVSVIRKIPGASSDTGDSVMSRMVPIPCQRRKDGRSHHHKRQAGRDLAD</sequence>
<dbReference type="Proteomes" id="UP000621500">
    <property type="component" value="Unassembled WGS sequence"/>
</dbReference>
<evidence type="ECO:0000313" key="3">
    <source>
        <dbReference type="Proteomes" id="UP000621500"/>
    </source>
</evidence>
<name>A0ABQ4F154_9ACTN</name>
<accession>A0ABQ4F154</accession>
<feature type="compositionally biased region" description="Basic residues" evidence="1">
    <location>
        <begin position="56"/>
        <end position="66"/>
    </location>
</feature>
<proteinExistence type="predicted"/>
<organism evidence="2 3">
    <name type="scientific">Plantactinospora mayteni</name>
    <dbReference type="NCBI Taxonomy" id="566021"/>
    <lineage>
        <taxon>Bacteria</taxon>
        <taxon>Bacillati</taxon>
        <taxon>Actinomycetota</taxon>
        <taxon>Actinomycetes</taxon>
        <taxon>Micromonosporales</taxon>
        <taxon>Micromonosporaceae</taxon>
        <taxon>Plantactinospora</taxon>
    </lineage>
</organism>
<keyword evidence="3" id="KW-1185">Reference proteome</keyword>
<gene>
    <name evidence="2" type="ORF">Pma05_72150</name>
</gene>
<feature type="region of interest" description="Disordered" evidence="1">
    <location>
        <begin position="1"/>
        <end position="20"/>
    </location>
</feature>
<evidence type="ECO:0000313" key="2">
    <source>
        <dbReference type="EMBL" id="GIH00643.1"/>
    </source>
</evidence>